<dbReference type="RefSeq" id="WP_151145461.1">
    <property type="nucleotide sequence ID" value="NZ_WAGX01000005.1"/>
</dbReference>
<evidence type="ECO:0000256" key="3">
    <source>
        <dbReference type="ARBA" id="ARBA00022801"/>
    </source>
</evidence>
<protein>
    <submittedName>
        <fullName evidence="10">Acyl-[acyl-carrier-protein] thioesterase</fullName>
    </submittedName>
</protein>
<evidence type="ECO:0000256" key="7">
    <source>
        <dbReference type="ARBA" id="ARBA00023160"/>
    </source>
</evidence>
<keyword evidence="5" id="KW-0809">Transit peptide</keyword>
<dbReference type="PANTHER" id="PTHR31727">
    <property type="entry name" value="OLEOYL-ACYL CARRIER PROTEIN THIOESTERASE 1, CHLOROPLASTIC"/>
    <property type="match status" value="1"/>
</dbReference>
<gene>
    <name evidence="10" type="ORF">F7O84_12090</name>
</gene>
<comment type="caution">
    <text evidence="10">The sequence shown here is derived from an EMBL/GenBank/DDBJ whole genome shotgun (WGS) entry which is preliminary data.</text>
</comment>
<keyword evidence="6" id="KW-0443">Lipid metabolism</keyword>
<accession>A0A7V7UBZ0</accession>
<dbReference type="PANTHER" id="PTHR31727:SF6">
    <property type="entry name" value="OLEOYL-ACYL CARRIER PROTEIN THIOESTERASE 1, CHLOROPLASTIC"/>
    <property type="match status" value="1"/>
</dbReference>
<reference evidence="10 11" key="1">
    <citation type="submission" date="2019-09" db="EMBL/GenBank/DDBJ databases">
        <authorList>
            <person name="Valk L.C."/>
        </authorList>
    </citation>
    <scope>NUCLEOTIDE SEQUENCE [LARGE SCALE GENOMIC DNA]</scope>
    <source>
        <strain evidence="10">GalUA</strain>
    </source>
</reference>
<dbReference type="InterPro" id="IPR049427">
    <property type="entry name" value="Acyl-ACP_TE_C"/>
</dbReference>
<feature type="domain" description="Acyl-ACP thioesterase N-terminal hotdog" evidence="8">
    <location>
        <begin position="7"/>
        <end position="126"/>
    </location>
</feature>
<dbReference type="SUPFAM" id="SSF54637">
    <property type="entry name" value="Thioesterase/thiol ester dehydrase-isomerase"/>
    <property type="match status" value="2"/>
</dbReference>
<name>A0A7V7UBZ0_9FIRM</name>
<evidence type="ECO:0000313" key="10">
    <source>
        <dbReference type="EMBL" id="KAB1438285.1"/>
    </source>
</evidence>
<evidence type="ECO:0000256" key="4">
    <source>
        <dbReference type="ARBA" id="ARBA00022832"/>
    </source>
</evidence>
<comment type="similarity">
    <text evidence="1">Belongs to the acyl-ACP thioesterase family.</text>
</comment>
<dbReference type="Proteomes" id="UP000461768">
    <property type="component" value="Unassembled WGS sequence"/>
</dbReference>
<evidence type="ECO:0000256" key="2">
    <source>
        <dbReference type="ARBA" id="ARBA00022516"/>
    </source>
</evidence>
<dbReference type="InterPro" id="IPR002864">
    <property type="entry name" value="Acyl-ACP_thioesterase_NHD"/>
</dbReference>
<evidence type="ECO:0000313" key="11">
    <source>
        <dbReference type="Proteomes" id="UP000461768"/>
    </source>
</evidence>
<keyword evidence="11" id="KW-1185">Reference proteome</keyword>
<evidence type="ECO:0000259" key="9">
    <source>
        <dbReference type="Pfam" id="PF20791"/>
    </source>
</evidence>
<dbReference type="Gene3D" id="3.10.129.10">
    <property type="entry name" value="Hotdog Thioesterase"/>
    <property type="match status" value="1"/>
</dbReference>
<evidence type="ECO:0000256" key="1">
    <source>
        <dbReference type="ARBA" id="ARBA00006500"/>
    </source>
</evidence>
<keyword evidence="3" id="KW-0378">Hydrolase</keyword>
<keyword evidence="4" id="KW-0276">Fatty acid metabolism</keyword>
<organism evidence="10 11">
    <name type="scientific">Candidatus Galacturonatibacter soehngenii</name>
    <dbReference type="NCBI Taxonomy" id="2307010"/>
    <lineage>
        <taxon>Bacteria</taxon>
        <taxon>Bacillati</taxon>
        <taxon>Bacillota</taxon>
        <taxon>Clostridia</taxon>
        <taxon>Lachnospirales</taxon>
        <taxon>Lachnospiraceae</taxon>
        <taxon>Candidatus Galacturonatibacter</taxon>
    </lineage>
</organism>
<evidence type="ECO:0000259" key="8">
    <source>
        <dbReference type="Pfam" id="PF01643"/>
    </source>
</evidence>
<dbReference type="OrthoDB" id="9801517at2"/>
<proteinExistence type="inferred from homology"/>
<feature type="domain" description="Acyl-ACP thioesterase-like C-terminal" evidence="9">
    <location>
        <begin position="149"/>
        <end position="212"/>
    </location>
</feature>
<dbReference type="Pfam" id="PF20791">
    <property type="entry name" value="Acyl-ACP_TE_C"/>
    <property type="match status" value="1"/>
</dbReference>
<sequence>MFSFCTKVRYSEIGIDGKTTISSIVNYFQDCSTFQSESIGQGISKLLQRKRGWLLTSWQIDIKRQLELGENIRIGTWAHSFKGLYGARNFIIYDEKEEVVAVANTLWALVDTQTGHPTKITTEDSAGYELEEPYDMIYLPRKIKIPNDSKVIDQFVVRKSHLDTNNHVNNGKYIEMAEEYLPESACVKQMRAEYKKSALYQDVIVSKLSIEENRYVIELCDQEDNVYAVIEFML</sequence>
<dbReference type="AlphaFoldDB" id="A0A7V7UBZ0"/>
<evidence type="ECO:0000256" key="5">
    <source>
        <dbReference type="ARBA" id="ARBA00022946"/>
    </source>
</evidence>
<dbReference type="Pfam" id="PF01643">
    <property type="entry name" value="Acyl-ACP_TE"/>
    <property type="match status" value="1"/>
</dbReference>
<dbReference type="GO" id="GO:0016297">
    <property type="term" value="F:fatty acyl-[ACP] hydrolase activity"/>
    <property type="evidence" value="ECO:0007669"/>
    <property type="project" value="InterPro"/>
</dbReference>
<evidence type="ECO:0000256" key="6">
    <source>
        <dbReference type="ARBA" id="ARBA00023098"/>
    </source>
</evidence>
<dbReference type="CDD" id="cd00586">
    <property type="entry name" value="4HBT"/>
    <property type="match status" value="1"/>
</dbReference>
<keyword evidence="2" id="KW-0444">Lipid biosynthesis</keyword>
<keyword evidence="7" id="KW-0275">Fatty acid biosynthesis</keyword>
<dbReference type="InterPro" id="IPR045023">
    <property type="entry name" value="FATA/B"/>
</dbReference>
<reference evidence="10 11" key="2">
    <citation type="submission" date="2020-02" db="EMBL/GenBank/DDBJ databases">
        <title>Candidatus Galacturonibacter soehngenii shows hetero-acetogenic catabolism of galacturonic acid but lacks a canonical carbon monoxide dehydrogenase/acetyl-CoA synthase complex.</title>
        <authorList>
            <person name="Diender M."/>
            <person name="Stouten G.R."/>
            <person name="Petersen J.F."/>
            <person name="Nielsen P.H."/>
            <person name="Dueholm M.S."/>
            <person name="Pronk J.T."/>
            <person name="Van Loosdrecht M.C.M."/>
        </authorList>
    </citation>
    <scope>NUCLEOTIDE SEQUENCE [LARGE SCALE GENOMIC DNA]</scope>
    <source>
        <strain evidence="10">GalUA</strain>
    </source>
</reference>
<dbReference type="EMBL" id="WAGX01000005">
    <property type="protein sequence ID" value="KAB1438285.1"/>
    <property type="molecule type" value="Genomic_DNA"/>
</dbReference>
<dbReference type="InterPro" id="IPR029069">
    <property type="entry name" value="HotDog_dom_sf"/>
</dbReference>
<dbReference type="GO" id="GO:0000036">
    <property type="term" value="F:acyl carrier activity"/>
    <property type="evidence" value="ECO:0007669"/>
    <property type="project" value="TreeGrafter"/>
</dbReference>